<keyword evidence="2" id="KW-0472">Membrane</keyword>
<keyword evidence="2" id="KW-1133">Transmembrane helix</keyword>
<evidence type="ECO:0000313" key="4">
    <source>
        <dbReference type="Proteomes" id="UP000593567"/>
    </source>
</evidence>
<dbReference type="Pfam" id="PF14023">
    <property type="entry name" value="Bestrophin-like"/>
    <property type="match status" value="1"/>
</dbReference>
<feature type="transmembrane region" description="Helical" evidence="2">
    <location>
        <begin position="343"/>
        <end position="360"/>
    </location>
</feature>
<keyword evidence="4" id="KW-1185">Reference proteome</keyword>
<comment type="caution">
    <text evidence="3">The sequence shown here is derived from an EMBL/GenBank/DDBJ whole genome shotgun (WGS) entry which is preliminary data.</text>
</comment>
<protein>
    <submittedName>
        <fullName evidence="3">Uncharacterized protein</fullName>
    </submittedName>
</protein>
<name>A0A7J7JQX2_BUGNE</name>
<reference evidence="3" key="1">
    <citation type="submission" date="2020-06" db="EMBL/GenBank/DDBJ databases">
        <title>Draft genome of Bugula neritina, a colonial animal packing powerful symbionts and potential medicines.</title>
        <authorList>
            <person name="Rayko M."/>
        </authorList>
    </citation>
    <scope>NUCLEOTIDE SEQUENCE [LARGE SCALE GENOMIC DNA]</scope>
    <source>
        <strain evidence="3">Kwan_BN1</strain>
    </source>
</reference>
<gene>
    <name evidence="3" type="ORF">EB796_013276</name>
</gene>
<dbReference type="InterPro" id="IPR025333">
    <property type="entry name" value="DUF4239"/>
</dbReference>
<evidence type="ECO:0000313" key="3">
    <source>
        <dbReference type="EMBL" id="KAF6028387.1"/>
    </source>
</evidence>
<evidence type="ECO:0000256" key="1">
    <source>
        <dbReference type="SAM" id="MobiDB-lite"/>
    </source>
</evidence>
<feature type="transmembrane region" description="Helical" evidence="2">
    <location>
        <begin position="366"/>
        <end position="389"/>
    </location>
</feature>
<feature type="transmembrane region" description="Helical" evidence="2">
    <location>
        <begin position="193"/>
        <end position="216"/>
    </location>
</feature>
<dbReference type="OrthoDB" id="10020794at2759"/>
<sequence length="491" mass="54669">MMAEVTADAKSSVALETRSNATQSPEPEAESENNHTEYDSLSKEVISLSEGSAETEHLGEIISEPESVAEPLASTESIIIPTILLLLLILGGIGLLNIRKRLHAKRNLKQKSGFTPRVSPTPTPVPDEKFLNAFDLEVLEYKEHFYNRTSDLVGLAAPALISILQAPLVLYLYPTLTKYMWPDHEEVPNVNDAIACFLMPAGLVYATVFGAAFSAASGKLSELQTKFVNEVSMIDQIFTLTIKLDIPTDTKMSICKAVKSEIIYLLLQIEGKEPDSFVNKPPVDVKVQIWEIVDLLKQISRETSPDYITQHIIQQILSHMISLNSICSDNDSGLRAKIHPVKWTFLELLGFFSFFGVALISTQSTFLSLAICMITVFSISILCFVIADLDNPFSGFFRLDLSLLNLVISRGQRVYSYLQEGNPTATIPSCGGHMLHRKSIVMDINQLANRIFPPSKEREKNSRSILTFEPLPYRNHAWNSDLPLTEHSNIV</sequence>
<feature type="transmembrane region" description="Helical" evidence="2">
    <location>
        <begin position="78"/>
        <end position="98"/>
    </location>
</feature>
<organism evidence="3 4">
    <name type="scientific">Bugula neritina</name>
    <name type="common">Brown bryozoan</name>
    <name type="synonym">Sertularia neritina</name>
    <dbReference type="NCBI Taxonomy" id="10212"/>
    <lineage>
        <taxon>Eukaryota</taxon>
        <taxon>Metazoa</taxon>
        <taxon>Spiralia</taxon>
        <taxon>Lophotrochozoa</taxon>
        <taxon>Bryozoa</taxon>
        <taxon>Gymnolaemata</taxon>
        <taxon>Cheilostomatida</taxon>
        <taxon>Flustrina</taxon>
        <taxon>Buguloidea</taxon>
        <taxon>Bugulidae</taxon>
        <taxon>Bugula</taxon>
    </lineage>
</organism>
<dbReference type="AlphaFoldDB" id="A0A7J7JQX2"/>
<keyword evidence="2" id="KW-0812">Transmembrane</keyword>
<dbReference type="Proteomes" id="UP000593567">
    <property type="component" value="Unassembled WGS sequence"/>
</dbReference>
<feature type="region of interest" description="Disordered" evidence="1">
    <location>
        <begin position="1"/>
        <end position="39"/>
    </location>
</feature>
<proteinExistence type="predicted"/>
<feature type="transmembrane region" description="Helical" evidence="2">
    <location>
        <begin position="152"/>
        <end position="173"/>
    </location>
</feature>
<accession>A0A7J7JQX2</accession>
<evidence type="ECO:0000256" key="2">
    <source>
        <dbReference type="SAM" id="Phobius"/>
    </source>
</evidence>
<dbReference type="EMBL" id="VXIV02001954">
    <property type="protein sequence ID" value="KAF6028387.1"/>
    <property type="molecule type" value="Genomic_DNA"/>
</dbReference>